<evidence type="ECO:0000256" key="2">
    <source>
        <dbReference type="ARBA" id="ARBA00022679"/>
    </source>
</evidence>
<dbReference type="GO" id="GO:0019698">
    <property type="term" value="P:D-galacturonate catabolic process"/>
    <property type="evidence" value="ECO:0007669"/>
    <property type="project" value="TreeGrafter"/>
</dbReference>
<dbReference type="GO" id="GO:0008673">
    <property type="term" value="F:2-dehydro-3-deoxygluconokinase activity"/>
    <property type="evidence" value="ECO:0007669"/>
    <property type="project" value="TreeGrafter"/>
</dbReference>
<reference evidence="6" key="1">
    <citation type="submission" date="2018-01" db="EMBL/GenBank/DDBJ databases">
        <title>Draft Genome Sequence of the Radioresistant Bacterium Deinococcus aerius TR0125, Isolated from the Higher Atmosphere above Japan.</title>
        <authorList>
            <person name="Satoh K."/>
            <person name="Arai H."/>
            <person name="Sanzen T."/>
            <person name="Kawaguchi Y."/>
            <person name="Hayashi H."/>
            <person name="Yokobori S."/>
            <person name="Yamagishi A."/>
            <person name="Oono Y."/>
            <person name="Narumi I."/>
        </authorList>
    </citation>
    <scope>NUCLEOTIDE SEQUENCE [LARGE SCALE GENOMIC DNA]</scope>
    <source>
        <strain evidence="6">TR0125</strain>
    </source>
</reference>
<protein>
    <submittedName>
        <fullName evidence="5">PfkB domain-containing protein</fullName>
    </submittedName>
</protein>
<dbReference type="PANTHER" id="PTHR43085">
    <property type="entry name" value="HEXOKINASE FAMILY MEMBER"/>
    <property type="match status" value="1"/>
</dbReference>
<comment type="caution">
    <text evidence="5">The sequence shown here is derived from an EMBL/GenBank/DDBJ whole genome shotgun (WGS) entry which is preliminary data.</text>
</comment>
<dbReference type="RefSeq" id="WP_103129481.1">
    <property type="nucleotide sequence ID" value="NZ_BFAG01000007.1"/>
</dbReference>
<dbReference type="CDD" id="cd01166">
    <property type="entry name" value="KdgK"/>
    <property type="match status" value="1"/>
</dbReference>
<evidence type="ECO:0000313" key="5">
    <source>
        <dbReference type="EMBL" id="GBF06075.1"/>
    </source>
</evidence>
<dbReference type="EMBL" id="BFAG01000007">
    <property type="protein sequence ID" value="GBF06075.1"/>
    <property type="molecule type" value="Genomic_DNA"/>
</dbReference>
<dbReference type="InterPro" id="IPR050306">
    <property type="entry name" value="PfkB_Carbo_kinase"/>
</dbReference>
<evidence type="ECO:0000313" key="6">
    <source>
        <dbReference type="Proteomes" id="UP000236569"/>
    </source>
</evidence>
<name>A0A2I9DYS8_9DEIO</name>
<dbReference type="GO" id="GO:0006974">
    <property type="term" value="P:DNA damage response"/>
    <property type="evidence" value="ECO:0007669"/>
    <property type="project" value="TreeGrafter"/>
</dbReference>
<keyword evidence="3" id="KW-0418">Kinase</keyword>
<feature type="domain" description="Carbohydrate kinase PfkB" evidence="4">
    <location>
        <begin position="8"/>
        <end position="299"/>
    </location>
</feature>
<accession>A0A2I9DYS8</accession>
<dbReference type="Proteomes" id="UP000236569">
    <property type="component" value="Unassembled WGS sequence"/>
</dbReference>
<keyword evidence="2" id="KW-0808">Transferase</keyword>
<dbReference type="Gene3D" id="3.40.1190.20">
    <property type="match status" value="1"/>
</dbReference>
<dbReference type="Pfam" id="PF00294">
    <property type="entry name" value="PfkB"/>
    <property type="match status" value="1"/>
</dbReference>
<evidence type="ECO:0000256" key="1">
    <source>
        <dbReference type="ARBA" id="ARBA00010688"/>
    </source>
</evidence>
<dbReference type="InterPro" id="IPR029056">
    <property type="entry name" value="Ribokinase-like"/>
</dbReference>
<dbReference type="OrthoDB" id="9795789at2"/>
<dbReference type="PANTHER" id="PTHR43085:SF15">
    <property type="entry name" value="2-DEHYDRO-3-DEOXYGLUCONOKINASE"/>
    <property type="match status" value="1"/>
</dbReference>
<evidence type="ECO:0000256" key="3">
    <source>
        <dbReference type="ARBA" id="ARBA00022777"/>
    </source>
</evidence>
<proteinExistence type="inferred from homology"/>
<dbReference type="GO" id="GO:0042840">
    <property type="term" value="P:D-glucuronate catabolic process"/>
    <property type="evidence" value="ECO:0007669"/>
    <property type="project" value="TreeGrafter"/>
</dbReference>
<organism evidence="5 6">
    <name type="scientific">Deinococcus aerius</name>
    <dbReference type="NCBI Taxonomy" id="200253"/>
    <lineage>
        <taxon>Bacteria</taxon>
        <taxon>Thermotogati</taxon>
        <taxon>Deinococcota</taxon>
        <taxon>Deinococci</taxon>
        <taxon>Deinococcales</taxon>
        <taxon>Deinococcaceae</taxon>
        <taxon>Deinococcus</taxon>
    </lineage>
</organism>
<dbReference type="GO" id="GO:0005829">
    <property type="term" value="C:cytosol"/>
    <property type="evidence" value="ECO:0007669"/>
    <property type="project" value="TreeGrafter"/>
</dbReference>
<dbReference type="InterPro" id="IPR011611">
    <property type="entry name" value="PfkB_dom"/>
</dbReference>
<gene>
    <name evidence="5" type="ORF">DAERI_070073</name>
</gene>
<keyword evidence="6" id="KW-1185">Reference proteome</keyword>
<evidence type="ECO:0000259" key="4">
    <source>
        <dbReference type="Pfam" id="PF00294"/>
    </source>
</evidence>
<dbReference type="AlphaFoldDB" id="A0A2I9DYS8"/>
<comment type="similarity">
    <text evidence="1">Belongs to the carbohydrate kinase PfkB family.</text>
</comment>
<sequence>MRFDLIGVGEAMVELFADEPLGEAAVLRRRWGGDVLNALVAASRAGGRVSLVTWVGDDPFGPGLRREWEAEGVDVSRAPLVPGENGVYFISLVNGEREFTYRRAGSAASHLAPEHLDAAHLASTRTLLLSGITQALSDSAQAATLEAARIARAAGVTVAFDPNYRASLWAARGGAPAARRAWGELAPLVDVLLPSLPADLPALGLPEHLPADEALARLGECVPLVALKAAERGAYLAARGAVAHVPAQPVAVVDSTGAGDAWNGDFLLSLARGALPHDAAAHAHRASAHVLRHRGAIPPHTRQETT</sequence>
<dbReference type="SUPFAM" id="SSF53613">
    <property type="entry name" value="Ribokinase-like"/>
    <property type="match status" value="1"/>
</dbReference>